<sequence length="110" mass="12719">MNWKSFAIYFVLSIIWSLLFINLAGQDARDLILLIMAGWFFYTLLWLCLTIVIRLTGYSSNRLVLLLPLLLSLIGYVIFDKHTFRFIAGLLAVCELALLYSFRPTVPKNQ</sequence>
<proteinExistence type="predicted"/>
<dbReference type="AlphaFoldDB" id="A0A1K1RR12"/>
<dbReference type="STRING" id="1004.SAMN05661012_04113"/>
<feature type="transmembrane region" description="Helical" evidence="1">
    <location>
        <begin position="86"/>
        <end position="102"/>
    </location>
</feature>
<accession>A0A1K1RR12</accession>
<protein>
    <submittedName>
        <fullName evidence="2">Uncharacterized protein</fullName>
    </submittedName>
</protein>
<evidence type="ECO:0000313" key="3">
    <source>
        <dbReference type="EMBL" id="WQG91912.1"/>
    </source>
</evidence>
<evidence type="ECO:0000313" key="5">
    <source>
        <dbReference type="Proteomes" id="UP001326715"/>
    </source>
</evidence>
<evidence type="ECO:0000313" key="2">
    <source>
        <dbReference type="EMBL" id="SFW74175.1"/>
    </source>
</evidence>
<reference evidence="2 4" key="1">
    <citation type="submission" date="2016-11" db="EMBL/GenBank/DDBJ databases">
        <authorList>
            <person name="Jaros S."/>
            <person name="Januszkiewicz K."/>
            <person name="Wedrychowicz H."/>
        </authorList>
    </citation>
    <scope>NUCLEOTIDE SEQUENCE [LARGE SCALE GENOMIC DNA]</scope>
    <source>
        <strain evidence="2 4">DSM 784</strain>
    </source>
</reference>
<dbReference type="EMBL" id="CP140154">
    <property type="protein sequence ID" value="WQG91912.1"/>
    <property type="molecule type" value="Genomic_DNA"/>
</dbReference>
<feature type="transmembrane region" description="Helical" evidence="1">
    <location>
        <begin position="31"/>
        <end position="53"/>
    </location>
</feature>
<dbReference type="RefSeq" id="WP_072363106.1">
    <property type="nucleotide sequence ID" value="NZ_CP139972.1"/>
</dbReference>
<name>A0A1K1RR12_9BACT</name>
<dbReference type="Proteomes" id="UP000183788">
    <property type="component" value="Unassembled WGS sequence"/>
</dbReference>
<keyword evidence="1" id="KW-1133">Transmembrane helix</keyword>
<keyword evidence="1" id="KW-0472">Membrane</keyword>
<keyword evidence="1" id="KW-0812">Transmembrane</keyword>
<dbReference type="Proteomes" id="UP001326715">
    <property type="component" value="Chromosome"/>
</dbReference>
<evidence type="ECO:0000313" key="4">
    <source>
        <dbReference type="Proteomes" id="UP000183788"/>
    </source>
</evidence>
<keyword evidence="5" id="KW-1185">Reference proteome</keyword>
<feature type="transmembrane region" description="Helical" evidence="1">
    <location>
        <begin position="6"/>
        <end position="24"/>
    </location>
</feature>
<gene>
    <name evidence="2" type="ORF">SAMN05661012_04113</name>
    <name evidence="3" type="ORF">SR876_10380</name>
</gene>
<dbReference type="EMBL" id="FPIZ01000013">
    <property type="protein sequence ID" value="SFW74175.1"/>
    <property type="molecule type" value="Genomic_DNA"/>
</dbReference>
<evidence type="ECO:0000256" key="1">
    <source>
        <dbReference type="SAM" id="Phobius"/>
    </source>
</evidence>
<reference evidence="3 5" key="2">
    <citation type="submission" date="2023-11" db="EMBL/GenBank/DDBJ databases">
        <title>MicrobeMod: A computational toolkit for identifying prokaryotic methylation and restriction-modification with nanopore sequencing.</title>
        <authorList>
            <person name="Crits-Christoph A."/>
            <person name="Kang S.C."/>
            <person name="Lee H."/>
            <person name="Ostrov N."/>
        </authorList>
    </citation>
    <scope>NUCLEOTIDE SEQUENCE [LARGE SCALE GENOMIC DNA]</scope>
    <source>
        <strain evidence="3 5">ATCC 23090</strain>
    </source>
</reference>
<feature type="transmembrane region" description="Helical" evidence="1">
    <location>
        <begin position="59"/>
        <end position="79"/>
    </location>
</feature>
<organism evidence="2 4">
    <name type="scientific">Chitinophaga sancti</name>
    <dbReference type="NCBI Taxonomy" id="1004"/>
    <lineage>
        <taxon>Bacteria</taxon>
        <taxon>Pseudomonadati</taxon>
        <taxon>Bacteroidota</taxon>
        <taxon>Chitinophagia</taxon>
        <taxon>Chitinophagales</taxon>
        <taxon>Chitinophagaceae</taxon>
        <taxon>Chitinophaga</taxon>
    </lineage>
</organism>